<accession>A0ABN3VZA7</accession>
<sequence length="103" mass="11279">MTSVPRSDAPARQVALALLRLHEAGDRRGMRLLAESLDAEQTRAVLLCQTANVSVLFESLFGTVAESRLPVLAALHGRTRDQVVADHLERLILRLALVEGEEP</sequence>
<dbReference type="EMBL" id="BAAAVI010000024">
    <property type="protein sequence ID" value="GAA2875656.1"/>
    <property type="molecule type" value="Genomic_DNA"/>
</dbReference>
<protein>
    <submittedName>
        <fullName evidence="1">Uncharacterized protein</fullName>
    </submittedName>
</protein>
<name>A0ABN3VZA7_9ACTN</name>
<keyword evidence="2" id="KW-1185">Reference proteome</keyword>
<gene>
    <name evidence="1" type="ORF">GCM10010517_36600</name>
</gene>
<evidence type="ECO:0000313" key="1">
    <source>
        <dbReference type="EMBL" id="GAA2875656.1"/>
    </source>
</evidence>
<evidence type="ECO:0000313" key="2">
    <source>
        <dbReference type="Proteomes" id="UP001500831"/>
    </source>
</evidence>
<comment type="caution">
    <text evidence="1">The sequence shown here is derived from an EMBL/GenBank/DDBJ whole genome shotgun (WGS) entry which is preliminary data.</text>
</comment>
<dbReference type="Proteomes" id="UP001500831">
    <property type="component" value="Unassembled WGS sequence"/>
</dbReference>
<organism evidence="1 2">
    <name type="scientific">Streptosporangium fragile</name>
    <dbReference type="NCBI Taxonomy" id="46186"/>
    <lineage>
        <taxon>Bacteria</taxon>
        <taxon>Bacillati</taxon>
        <taxon>Actinomycetota</taxon>
        <taxon>Actinomycetes</taxon>
        <taxon>Streptosporangiales</taxon>
        <taxon>Streptosporangiaceae</taxon>
        <taxon>Streptosporangium</taxon>
    </lineage>
</organism>
<reference evidence="1 2" key="1">
    <citation type="journal article" date="2019" name="Int. J. Syst. Evol. Microbiol.">
        <title>The Global Catalogue of Microorganisms (GCM) 10K type strain sequencing project: providing services to taxonomists for standard genome sequencing and annotation.</title>
        <authorList>
            <consortium name="The Broad Institute Genomics Platform"/>
            <consortium name="The Broad Institute Genome Sequencing Center for Infectious Disease"/>
            <person name="Wu L."/>
            <person name="Ma J."/>
        </authorList>
    </citation>
    <scope>NUCLEOTIDE SEQUENCE [LARGE SCALE GENOMIC DNA]</scope>
    <source>
        <strain evidence="1 2">JCM 6242</strain>
    </source>
</reference>
<proteinExistence type="predicted"/>